<dbReference type="Pfam" id="PF13480">
    <property type="entry name" value="Acetyltransf_6"/>
    <property type="match status" value="1"/>
</dbReference>
<dbReference type="InterPro" id="IPR038740">
    <property type="entry name" value="BioF2-like_GNAT_dom"/>
</dbReference>
<proteinExistence type="predicted"/>
<feature type="domain" description="BioF2-like acetyltransferase" evidence="1">
    <location>
        <begin position="213"/>
        <end position="351"/>
    </location>
</feature>
<organism evidence="2 3">
    <name type="scientific">Labrys wisconsinensis</name>
    <dbReference type="NCBI Taxonomy" id="425677"/>
    <lineage>
        <taxon>Bacteria</taxon>
        <taxon>Pseudomonadati</taxon>
        <taxon>Pseudomonadota</taxon>
        <taxon>Alphaproteobacteria</taxon>
        <taxon>Hyphomicrobiales</taxon>
        <taxon>Xanthobacteraceae</taxon>
        <taxon>Labrys</taxon>
    </lineage>
</organism>
<dbReference type="SUPFAM" id="SSF55729">
    <property type="entry name" value="Acyl-CoA N-acyltransferases (Nat)"/>
    <property type="match status" value="1"/>
</dbReference>
<dbReference type="InterPro" id="IPR016181">
    <property type="entry name" value="Acyl_CoA_acyltransferase"/>
</dbReference>
<sequence length="413" mass="44539">MSHTLRSAPAAFEGIALRGRAGAPAGVEARPSAGYAVERLGLADLGRLAPAWDALTARALESNPFLSHGFVSASLADLADARGCEVAAVWRTDAVETMLVGLWAFAPASRRWGLPFGLAEGMTHNYAPLGVPLLDRDHGREAAAALLDWLGRRPVAARFALFAFLPEEGAAARVLAEAMAARGLRHQVLRRHRRAFALPRGDGDYVEQAVAPRKRKELARQHRRLAEMGALTAEIAITPEEVAAAVEAFLQLELEGWKGRDARTATLQRADRAAFLRAAAGAMARDGAMRVHLLKLDGRAIAAGIGLVGGDRAIFWKVAYDERHAKLSPGVQVALAVTRDLLAQPSVAAIDSVAEPGHPMIDHLWRERLGVADWLVDLRPGGSWRLRLALALERARSEARIAAKAVLARLRLR</sequence>
<reference evidence="2 3" key="1">
    <citation type="submission" date="2023-07" db="EMBL/GenBank/DDBJ databases">
        <title>Genomic Encyclopedia of Type Strains, Phase IV (KMG-IV): sequencing the most valuable type-strain genomes for metagenomic binning, comparative biology and taxonomic classification.</title>
        <authorList>
            <person name="Goeker M."/>
        </authorList>
    </citation>
    <scope>NUCLEOTIDE SEQUENCE [LARGE SCALE GENOMIC DNA]</scope>
    <source>
        <strain evidence="2 3">DSM 19619</strain>
    </source>
</reference>
<name>A0ABU0J3Q1_9HYPH</name>
<accession>A0ABU0J3Q1</accession>
<evidence type="ECO:0000313" key="3">
    <source>
        <dbReference type="Proteomes" id="UP001242480"/>
    </source>
</evidence>
<keyword evidence="3" id="KW-1185">Reference proteome</keyword>
<protein>
    <submittedName>
        <fullName evidence="2">CelD/BcsL family acetyltransferase involved in cellulose biosynthesis</fullName>
    </submittedName>
</protein>
<comment type="caution">
    <text evidence="2">The sequence shown here is derived from an EMBL/GenBank/DDBJ whole genome shotgun (WGS) entry which is preliminary data.</text>
</comment>
<dbReference type="Proteomes" id="UP001242480">
    <property type="component" value="Unassembled WGS sequence"/>
</dbReference>
<evidence type="ECO:0000259" key="1">
    <source>
        <dbReference type="Pfam" id="PF13480"/>
    </source>
</evidence>
<evidence type="ECO:0000313" key="2">
    <source>
        <dbReference type="EMBL" id="MDQ0468166.1"/>
    </source>
</evidence>
<dbReference type="EMBL" id="JAUSVX010000001">
    <property type="protein sequence ID" value="MDQ0468166.1"/>
    <property type="molecule type" value="Genomic_DNA"/>
</dbReference>
<gene>
    <name evidence="2" type="ORF">QO011_001161</name>
</gene>
<dbReference type="RefSeq" id="WP_307268863.1">
    <property type="nucleotide sequence ID" value="NZ_JAUSVX010000001.1"/>
</dbReference>